<sequence length="184" mass="19740">MLVALALVFLVSSVTQGRIISKCELKEKVEAAQIEVIRAMGDKMTPNELTARLVCLAGATGFNTSFVKTIPAKPKESKPFNANSVKLNAASRLAWRMYGVFQLSDQLACDSGMTPSVNFCNTSCTAFTDDDITDDIACLSSIISSMLSTILVKECHSVVPSEYFAECASATTPMSETTPMAETS</sequence>
<proteinExistence type="predicted"/>
<dbReference type="PROSITE" id="PS51348">
    <property type="entry name" value="GLYCOSYL_HYDROL_F22_2"/>
    <property type="match status" value="1"/>
</dbReference>
<keyword evidence="2" id="KW-0732">Signal</keyword>
<evidence type="ECO:0000256" key="2">
    <source>
        <dbReference type="SAM" id="SignalP"/>
    </source>
</evidence>
<keyword evidence="1" id="KW-1015">Disulfide bond</keyword>
<dbReference type="SUPFAM" id="SSF53955">
    <property type="entry name" value="Lysozyme-like"/>
    <property type="match status" value="1"/>
</dbReference>
<feature type="domain" description="Glycosyl hydrolases family 22 (GH22)" evidence="3">
    <location>
        <begin position="120"/>
        <end position="138"/>
    </location>
</feature>
<dbReference type="PROSITE" id="PS00128">
    <property type="entry name" value="GLYCOSYL_HYDROL_F22_1"/>
    <property type="match status" value="1"/>
</dbReference>
<evidence type="ECO:0000313" key="5">
    <source>
        <dbReference type="Proteomes" id="UP001558613"/>
    </source>
</evidence>
<dbReference type="EMBL" id="JAYMGO010000001">
    <property type="protein sequence ID" value="KAL1281756.1"/>
    <property type="molecule type" value="Genomic_DNA"/>
</dbReference>
<dbReference type="Gene3D" id="1.10.530.10">
    <property type="match status" value="1"/>
</dbReference>
<dbReference type="InterPro" id="IPR001916">
    <property type="entry name" value="Glyco_hydro_22"/>
</dbReference>
<keyword evidence="5" id="KW-1185">Reference proteome</keyword>
<dbReference type="Pfam" id="PF00062">
    <property type="entry name" value="Lys"/>
    <property type="match status" value="1"/>
</dbReference>
<dbReference type="InterPro" id="IPR019799">
    <property type="entry name" value="Glyco_hydro_22_CS"/>
</dbReference>
<organism evidence="4 5">
    <name type="scientific">Cirrhinus molitorella</name>
    <name type="common">mud carp</name>
    <dbReference type="NCBI Taxonomy" id="172907"/>
    <lineage>
        <taxon>Eukaryota</taxon>
        <taxon>Metazoa</taxon>
        <taxon>Chordata</taxon>
        <taxon>Craniata</taxon>
        <taxon>Vertebrata</taxon>
        <taxon>Euteleostomi</taxon>
        <taxon>Actinopterygii</taxon>
        <taxon>Neopterygii</taxon>
        <taxon>Teleostei</taxon>
        <taxon>Ostariophysi</taxon>
        <taxon>Cypriniformes</taxon>
        <taxon>Cyprinidae</taxon>
        <taxon>Labeoninae</taxon>
        <taxon>Labeonini</taxon>
        <taxon>Cirrhinus</taxon>
    </lineage>
</organism>
<reference evidence="4 5" key="1">
    <citation type="submission" date="2023-09" db="EMBL/GenBank/DDBJ databases">
        <authorList>
            <person name="Wang M."/>
        </authorList>
    </citation>
    <scope>NUCLEOTIDE SEQUENCE [LARGE SCALE GENOMIC DNA]</scope>
    <source>
        <strain evidence="4">GT-2023</strain>
        <tissue evidence="4">Liver</tissue>
    </source>
</reference>
<dbReference type="PANTHER" id="PTHR11407:SF69">
    <property type="entry name" value="LYSOZYME C, MILK ISOZYME"/>
    <property type="match status" value="1"/>
</dbReference>
<feature type="chain" id="PRO_5047247484" description="Glycosyl hydrolases family 22 (GH22) domain-containing protein" evidence="2">
    <location>
        <begin position="18"/>
        <end position="184"/>
    </location>
</feature>
<evidence type="ECO:0000259" key="3">
    <source>
        <dbReference type="PROSITE" id="PS00128"/>
    </source>
</evidence>
<evidence type="ECO:0000256" key="1">
    <source>
        <dbReference type="ARBA" id="ARBA00023157"/>
    </source>
</evidence>
<feature type="signal peptide" evidence="2">
    <location>
        <begin position="1"/>
        <end position="17"/>
    </location>
</feature>
<dbReference type="PANTHER" id="PTHR11407">
    <property type="entry name" value="LYSOZYME C"/>
    <property type="match status" value="1"/>
</dbReference>
<evidence type="ECO:0000313" key="4">
    <source>
        <dbReference type="EMBL" id="KAL1281756.1"/>
    </source>
</evidence>
<accession>A0ABR3NXM6</accession>
<name>A0ABR3NXM6_9TELE</name>
<dbReference type="SMART" id="SM00263">
    <property type="entry name" value="LYZ1"/>
    <property type="match status" value="1"/>
</dbReference>
<comment type="caution">
    <text evidence="4">The sequence shown here is derived from an EMBL/GenBank/DDBJ whole genome shotgun (WGS) entry which is preliminary data.</text>
</comment>
<dbReference type="InterPro" id="IPR023346">
    <property type="entry name" value="Lysozyme-like_dom_sf"/>
</dbReference>
<dbReference type="Proteomes" id="UP001558613">
    <property type="component" value="Unassembled WGS sequence"/>
</dbReference>
<gene>
    <name evidence="4" type="ORF">QQF64_000559</name>
</gene>
<protein>
    <recommendedName>
        <fullName evidence="3">Glycosyl hydrolases family 22 (GH22) domain-containing protein</fullName>
    </recommendedName>
</protein>